<dbReference type="InterPro" id="IPR002591">
    <property type="entry name" value="Phosphodiest/P_Trfase"/>
</dbReference>
<keyword evidence="1" id="KW-0472">Membrane</keyword>
<feature type="transmembrane region" description="Helical" evidence="1">
    <location>
        <begin position="284"/>
        <end position="303"/>
    </location>
</feature>
<evidence type="ECO:0000313" key="2">
    <source>
        <dbReference type="EMBL" id="KKY28567.1"/>
    </source>
</evidence>
<dbReference type="Gene3D" id="3.40.720.10">
    <property type="entry name" value="Alkaline Phosphatase, subunit A"/>
    <property type="match status" value="1"/>
</dbReference>
<dbReference type="AlphaFoldDB" id="A0A0G2F178"/>
<feature type="transmembrane region" description="Helical" evidence="1">
    <location>
        <begin position="413"/>
        <end position="434"/>
    </location>
</feature>
<dbReference type="PANTHER" id="PTHR23071:SF1">
    <property type="entry name" value="GPI ETHANOLAMINE PHOSPHATE TRANSFERASE 3"/>
    <property type="match status" value="1"/>
</dbReference>
<evidence type="ECO:0000313" key="3">
    <source>
        <dbReference type="Proteomes" id="UP000053317"/>
    </source>
</evidence>
<dbReference type="InterPro" id="IPR017850">
    <property type="entry name" value="Alkaline_phosphatase_core_sf"/>
</dbReference>
<dbReference type="Proteomes" id="UP000053317">
    <property type="component" value="Unassembled WGS sequence"/>
</dbReference>
<dbReference type="PANTHER" id="PTHR23071">
    <property type="entry name" value="PHOSPHATIDYLINOSITOL GLYCAN"/>
    <property type="match status" value="1"/>
</dbReference>
<accession>A0A0G2F178</accession>
<feature type="transmembrane region" description="Helical" evidence="1">
    <location>
        <begin position="315"/>
        <end position="337"/>
    </location>
</feature>
<feature type="transmembrane region" description="Helical" evidence="1">
    <location>
        <begin position="757"/>
        <end position="778"/>
    </location>
</feature>
<organism evidence="2 3">
    <name type="scientific">Phaeomoniella chlamydospora</name>
    <name type="common">Phaeoacremonium chlamydosporum</name>
    <dbReference type="NCBI Taxonomy" id="158046"/>
    <lineage>
        <taxon>Eukaryota</taxon>
        <taxon>Fungi</taxon>
        <taxon>Dikarya</taxon>
        <taxon>Ascomycota</taxon>
        <taxon>Pezizomycotina</taxon>
        <taxon>Eurotiomycetes</taxon>
        <taxon>Chaetothyriomycetidae</taxon>
        <taxon>Phaeomoniellales</taxon>
        <taxon>Phaeomoniellaceae</taxon>
        <taxon>Phaeomoniella</taxon>
    </lineage>
</organism>
<proteinExistence type="predicted"/>
<protein>
    <submittedName>
        <fullName evidence="2">Putative phosphoethanolamine transferase class o</fullName>
    </submittedName>
</protein>
<feature type="transmembrane region" description="Helical" evidence="1">
    <location>
        <begin position="664"/>
        <end position="687"/>
    </location>
</feature>
<feature type="transmembrane region" description="Helical" evidence="1">
    <location>
        <begin position="260"/>
        <end position="278"/>
    </location>
</feature>
<feature type="transmembrane region" description="Helical" evidence="1">
    <location>
        <begin position="708"/>
        <end position="737"/>
    </location>
</feature>
<reference evidence="2 3" key="1">
    <citation type="submission" date="2015-05" db="EMBL/GenBank/DDBJ databases">
        <title>Distinctive expansion of gene families associated with plant cell wall degradation and secondary metabolism in the genomes of grapevine trunk pathogens.</title>
        <authorList>
            <person name="Lawrence D.P."/>
            <person name="Travadon R."/>
            <person name="Rolshausen P.E."/>
            <person name="Baumgartner K."/>
        </authorList>
    </citation>
    <scope>NUCLEOTIDE SEQUENCE [LARGE SCALE GENOMIC DNA]</scope>
    <source>
        <strain evidence="2">UCRPC4</strain>
    </source>
</reference>
<keyword evidence="2" id="KW-0808">Transferase</keyword>
<evidence type="ECO:0000256" key="1">
    <source>
        <dbReference type="SAM" id="Phobius"/>
    </source>
</evidence>
<dbReference type="InterPro" id="IPR039524">
    <property type="entry name" value="PIGO/GPI13"/>
</dbReference>
<dbReference type="GO" id="GO:0006506">
    <property type="term" value="P:GPI anchor biosynthetic process"/>
    <property type="evidence" value="ECO:0007669"/>
    <property type="project" value="InterPro"/>
</dbReference>
<dbReference type="EMBL" id="LCWF01000012">
    <property type="protein sequence ID" value="KKY28567.1"/>
    <property type="molecule type" value="Genomic_DNA"/>
</dbReference>
<sequence length="787" mass="86672">MFGHCLGVDHAGHRYGPDHPAMKEKLQQMDQFIRDIMDVMDDNTLLVVMGDHGMDGKGDHGGESDDEVEAALWMYSKRPAFGRSSQDYIVPPADAKTRPVGQIDLVPTLAFLLGAPVPFNNLGMPIEEAFIGPRGDDWLDLAIVSRVTAAQIKRYQKEYDAARTQDESQTIKAIWAEGEELWTKTGKSKSTARESYYAFRRYQAETLSRCRSLWASFSKPDMVGGIYLLFASLSFVFIFARSVKGDVTAMKLSLLKRGMIGFVVGFITGSAISFVAPISLWTGALFAAGSGSIMFALTGFISSTKSLAFPLPRSVWGWMSFFFTISQAIGFASNSYTIWEDEVSLYFLTTFGVVAAMSSLRQENSQDRVLGIYHSTLFVVLTRIASVSRLCREEQMPFCRSTFYASSTSSTSAPWQLLIPFICAMVLPSIIKAYYQETLSYQGSAVTWIGTVFRMALLIVGCYWTLDAINNASWYPRLLSWVLNPVSIQIIQITLAKIVLGIAFAVGGVTFLWAKPCINIAIEGTSQAALEAKDNSDPSTVLSSAEASKPKITILGYANTLGSHYLLLVTSMFLPLTLLLPPMGQLSMSLLMCSIMSLVEILDTNSLTPSTSPFAHSSSIGPIILAQLGSFHFFKTGHTATLSSIQWNSAFIPLTNIHYPWSPLLVTLNTFAPQILCAVSVPLIVLWKRPINHGRLEKYPNASTWSRALLSDVSNVVAGYILYFATINLCTTMWAGWLRRHLMVYRVFGPRFMMGAAVLGVVDLVAVLIGVMGVRFTISSVGEVFGY</sequence>
<feature type="transmembrane region" description="Helical" evidence="1">
    <location>
        <begin position="343"/>
        <end position="360"/>
    </location>
</feature>
<dbReference type="GO" id="GO:0051377">
    <property type="term" value="F:mannose-ethanolamine phosphotransferase activity"/>
    <property type="evidence" value="ECO:0007669"/>
    <property type="project" value="TreeGrafter"/>
</dbReference>
<gene>
    <name evidence="2" type="ORF">UCRPC4_g00556</name>
</gene>
<feature type="transmembrane region" description="Helical" evidence="1">
    <location>
        <begin position="446"/>
        <end position="466"/>
    </location>
</feature>
<feature type="transmembrane region" description="Helical" evidence="1">
    <location>
        <begin position="554"/>
        <end position="574"/>
    </location>
</feature>
<feature type="transmembrane region" description="Helical" evidence="1">
    <location>
        <begin position="222"/>
        <end position="240"/>
    </location>
</feature>
<comment type="caution">
    <text evidence="2">The sequence shown here is derived from an EMBL/GenBank/DDBJ whole genome shotgun (WGS) entry which is preliminary data.</text>
</comment>
<feature type="transmembrane region" description="Helical" evidence="1">
    <location>
        <begin position="486"/>
        <end position="514"/>
    </location>
</feature>
<dbReference type="SUPFAM" id="SSF53649">
    <property type="entry name" value="Alkaline phosphatase-like"/>
    <property type="match status" value="1"/>
</dbReference>
<dbReference type="OrthoDB" id="272139at2759"/>
<keyword evidence="1" id="KW-1133">Transmembrane helix</keyword>
<keyword evidence="3" id="KW-1185">Reference proteome</keyword>
<dbReference type="Pfam" id="PF01663">
    <property type="entry name" value="Phosphodiest"/>
    <property type="match status" value="1"/>
</dbReference>
<dbReference type="GO" id="GO:0005789">
    <property type="term" value="C:endoplasmic reticulum membrane"/>
    <property type="evidence" value="ECO:0007669"/>
    <property type="project" value="TreeGrafter"/>
</dbReference>
<name>A0A0G2F178_PHACM</name>
<feature type="transmembrane region" description="Helical" evidence="1">
    <location>
        <begin position="372"/>
        <end position="390"/>
    </location>
</feature>
<reference evidence="2 3" key="2">
    <citation type="submission" date="2015-05" db="EMBL/GenBank/DDBJ databases">
        <authorList>
            <person name="Morales-Cruz A."/>
            <person name="Amrine K.C."/>
            <person name="Cantu D."/>
        </authorList>
    </citation>
    <scope>NUCLEOTIDE SEQUENCE [LARGE SCALE GENOMIC DNA]</scope>
    <source>
        <strain evidence="2">UCRPC4</strain>
    </source>
</reference>
<keyword evidence="1" id="KW-0812">Transmembrane</keyword>